<gene>
    <name evidence="2" type="ORF">JXQ802_LOCUS55056</name>
    <name evidence="1" type="ORF">PYM288_LOCUS38544</name>
</gene>
<dbReference type="EMBL" id="CAJNOL010011264">
    <property type="protein sequence ID" value="CAF1654457.1"/>
    <property type="molecule type" value="Genomic_DNA"/>
</dbReference>
<dbReference type="Proteomes" id="UP000663854">
    <property type="component" value="Unassembled WGS sequence"/>
</dbReference>
<feature type="non-terminal residue" evidence="2">
    <location>
        <position position="508"/>
    </location>
</feature>
<comment type="caution">
    <text evidence="2">The sequence shown here is derived from an EMBL/GenBank/DDBJ whole genome shotgun (WGS) entry which is preliminary data.</text>
</comment>
<evidence type="ECO:0000313" key="1">
    <source>
        <dbReference type="EMBL" id="CAF1499006.1"/>
    </source>
</evidence>
<sequence>MQVSPNPFLLSAFGTNNEYESTDIIRRWIWIFEQSLLKNVRIVGFFTDGDPKYLRAMRLVTGFFATLPNIKLNSYNDAFHVKIQKEWNWYFLNDSQRFLCFQDATHLCTKLRNRLLSRKANMLIGNSCISIDYLSTLIQNVPKLRHGLVKSDIFPQDRQNFSSCVKICSGGVINNLTNVPNSEGIILYLRLLRSIIIAYNDKETTPIHRLYHAWFPVFVSRWWYTWIANMRKVDLDDILYELSGIKNNRKNKKHQFFITNNAYYCIEINANQLMYLALLVTEKRLPPEAMNIYLFSSQTCEGMFRSARSISGTFSSVVNFTVQEFFNRAQKLSLLNKIKTESEFFSMNGTLVFPKHYKQGKKLKKHNIISNHNTLNVDIISNTILQAFNDATNLIHGFKIKNFLDEKKITNMKQLNSYIHNILTQRINIMDYSDLYEEKDETSDSEDELDIVLDSESDVESEDQQYETSCISSNEILNGLDGIKFSGMRVFDTVRPELAKSFFEVEIG</sequence>
<protein>
    <submittedName>
        <fullName evidence="2">Uncharacterized protein</fullName>
    </submittedName>
</protein>
<dbReference type="EMBL" id="CAJNOH010009488">
    <property type="protein sequence ID" value="CAF1499006.1"/>
    <property type="molecule type" value="Genomic_DNA"/>
</dbReference>
<keyword evidence="3" id="KW-1185">Reference proteome</keyword>
<dbReference type="Proteomes" id="UP000663870">
    <property type="component" value="Unassembled WGS sequence"/>
</dbReference>
<name>A0A816F3D3_9BILA</name>
<proteinExistence type="predicted"/>
<organism evidence="2 3">
    <name type="scientific">Rotaria sordida</name>
    <dbReference type="NCBI Taxonomy" id="392033"/>
    <lineage>
        <taxon>Eukaryota</taxon>
        <taxon>Metazoa</taxon>
        <taxon>Spiralia</taxon>
        <taxon>Gnathifera</taxon>
        <taxon>Rotifera</taxon>
        <taxon>Eurotatoria</taxon>
        <taxon>Bdelloidea</taxon>
        <taxon>Philodinida</taxon>
        <taxon>Philodinidae</taxon>
        <taxon>Rotaria</taxon>
    </lineage>
</organism>
<reference evidence="2" key="1">
    <citation type="submission" date="2021-02" db="EMBL/GenBank/DDBJ databases">
        <authorList>
            <person name="Nowell W R."/>
        </authorList>
    </citation>
    <scope>NUCLEOTIDE SEQUENCE</scope>
</reference>
<evidence type="ECO:0000313" key="2">
    <source>
        <dbReference type="EMBL" id="CAF1654457.1"/>
    </source>
</evidence>
<dbReference type="AlphaFoldDB" id="A0A816F3D3"/>
<accession>A0A816F3D3</accession>
<evidence type="ECO:0000313" key="3">
    <source>
        <dbReference type="Proteomes" id="UP000663870"/>
    </source>
</evidence>